<proteinExistence type="predicted"/>
<sequence>MPTTLRSPRNSIHTRHMPLQLSNRDCWRPIHQNCSHIPQILFVPSQSQQGCIRSRTLIYNSRMFFIS</sequence>
<gene>
    <name evidence="1" type="ORF">OIU84_002149</name>
</gene>
<dbReference type="AlphaFoldDB" id="A0AAD6P6U9"/>
<evidence type="ECO:0000313" key="2">
    <source>
        <dbReference type="Proteomes" id="UP001162972"/>
    </source>
</evidence>
<keyword evidence="2" id="KW-1185">Reference proteome</keyword>
<organism evidence="1 2">
    <name type="scientific">Salix udensis</name>
    <dbReference type="NCBI Taxonomy" id="889485"/>
    <lineage>
        <taxon>Eukaryota</taxon>
        <taxon>Viridiplantae</taxon>
        <taxon>Streptophyta</taxon>
        <taxon>Embryophyta</taxon>
        <taxon>Tracheophyta</taxon>
        <taxon>Spermatophyta</taxon>
        <taxon>Magnoliopsida</taxon>
        <taxon>eudicotyledons</taxon>
        <taxon>Gunneridae</taxon>
        <taxon>Pentapetalae</taxon>
        <taxon>rosids</taxon>
        <taxon>fabids</taxon>
        <taxon>Malpighiales</taxon>
        <taxon>Salicaceae</taxon>
        <taxon>Saliceae</taxon>
        <taxon>Salix</taxon>
    </lineage>
</organism>
<protein>
    <submittedName>
        <fullName evidence="1">Uncharacterized protein</fullName>
    </submittedName>
</protein>
<comment type="caution">
    <text evidence="1">The sequence shown here is derived from an EMBL/GenBank/DDBJ whole genome shotgun (WGS) entry which is preliminary data.</text>
</comment>
<dbReference type="Proteomes" id="UP001162972">
    <property type="component" value="Chromosome 12"/>
</dbReference>
<name>A0AAD6P6U9_9ROSI</name>
<evidence type="ECO:0000313" key="1">
    <source>
        <dbReference type="EMBL" id="KAJ6418919.1"/>
    </source>
</evidence>
<reference evidence="1 2" key="1">
    <citation type="journal article" date="2023" name="Int. J. Mol. Sci.">
        <title>De Novo Assembly and Annotation of 11 Diverse Shrub Willow (Salix) Genomes Reveals Novel Gene Organization in Sex-Linked Regions.</title>
        <authorList>
            <person name="Hyden B."/>
            <person name="Feng K."/>
            <person name="Yates T.B."/>
            <person name="Jawdy S."/>
            <person name="Cereghino C."/>
            <person name="Smart L.B."/>
            <person name="Muchero W."/>
        </authorList>
    </citation>
    <scope>NUCLEOTIDE SEQUENCE [LARGE SCALE GENOMIC DNA]</scope>
    <source>
        <tissue evidence="1">Shoot tip</tissue>
    </source>
</reference>
<dbReference type="EMBL" id="JAPFFJ010000010">
    <property type="protein sequence ID" value="KAJ6418919.1"/>
    <property type="molecule type" value="Genomic_DNA"/>
</dbReference>
<accession>A0AAD6P6U9</accession>